<feature type="transmembrane region" description="Helical" evidence="1">
    <location>
        <begin position="40"/>
        <end position="62"/>
    </location>
</feature>
<name>A0A897N1A5_9EURY</name>
<evidence type="ECO:0000313" key="3">
    <source>
        <dbReference type="Proteomes" id="UP000663525"/>
    </source>
</evidence>
<dbReference type="AlphaFoldDB" id="A0A897N1A5"/>
<sequence>MLAVLGILASLAPIEADPSDELTQAVAFIEAPYDPETVVRAGYGAGIVGVALGVGLSVFLPVPPPVAVLVTLAIALGSVHAVHELPGLLAAFKRTRALGDAPNLVGRVVLRMEIRPATETAVAFAAETGQGPLSESLQSSIDRAMGTPRTGLIAFAEHWAGDFPALRRSAHLLSTAENAPDGERARTLDRSLEAVLNGTREQMADFTSAIRGPTTGLYAFGVMIPMAMIALVPAAAMAGVPVSIWVFVVLYDIALPAVLIGVSVWLLVRRPVAFPPPRVDRDHPDVPDRLWLPLVVGLATGAIGYVVPSLGAVGVGYLSPVTAVGTGVGGFLLSYFDPITDVREHVRDVEEHLTDALYLVGRQVSEGEAVEAAIRQAGDRVPGETGEVFAQAAGIQKRLHLTVREAFFGEYGALRGVPSARAHGTASLLSIAADEGQPAGRAVVSMADHLEELQDVESEAKRQLSTVTGTLDTTAAYFGPLIAGTVLALADVINSTDSIGEFGAEPLATEPLGLVVGVYVLVMSVVLTALSVGLRHGLDRPLVGYRVGQSLLTAMALYVGSVVLVGQVM</sequence>
<dbReference type="GeneID" id="68854191"/>
<evidence type="ECO:0000256" key="1">
    <source>
        <dbReference type="SAM" id="Phobius"/>
    </source>
</evidence>
<feature type="transmembrane region" description="Helical" evidence="1">
    <location>
        <begin position="512"/>
        <end position="534"/>
    </location>
</feature>
<dbReference type="EMBL" id="CP064787">
    <property type="protein sequence ID" value="QSG04899.1"/>
    <property type="molecule type" value="Genomic_DNA"/>
</dbReference>
<keyword evidence="1" id="KW-0472">Membrane</keyword>
<keyword evidence="1" id="KW-0812">Transmembrane</keyword>
<feature type="transmembrane region" description="Helical" evidence="1">
    <location>
        <begin position="289"/>
        <end position="308"/>
    </location>
</feature>
<dbReference type="Proteomes" id="UP000663525">
    <property type="component" value="Chromosome"/>
</dbReference>
<feature type="transmembrane region" description="Helical" evidence="1">
    <location>
        <begin position="314"/>
        <end position="336"/>
    </location>
</feature>
<feature type="transmembrane region" description="Helical" evidence="1">
    <location>
        <begin position="546"/>
        <end position="566"/>
    </location>
</feature>
<protein>
    <submittedName>
        <fullName evidence="2">Pilus assembly protein TadC</fullName>
    </submittedName>
</protein>
<feature type="transmembrane region" description="Helical" evidence="1">
    <location>
        <begin position="217"/>
        <end position="238"/>
    </location>
</feature>
<gene>
    <name evidence="2" type="primary">tadC2</name>
    <name evidence="2" type="ORF">HSR121_0544</name>
</gene>
<keyword evidence="1" id="KW-1133">Transmembrane helix</keyword>
<evidence type="ECO:0000313" key="2">
    <source>
        <dbReference type="EMBL" id="QSG04899.1"/>
    </source>
</evidence>
<dbReference type="RefSeq" id="WP_229114369.1">
    <property type="nucleotide sequence ID" value="NZ_CP064787.1"/>
</dbReference>
<reference evidence="2" key="1">
    <citation type="submission" date="2020-11" db="EMBL/GenBank/DDBJ databases">
        <title>Carbohydrate-dependent, anaerobic sulfur respiration: A novel catabolism in halophilic archaea.</title>
        <authorList>
            <person name="Sorokin D.Y."/>
            <person name="Messina E."/>
            <person name="Smedile F."/>
            <person name="La Cono V."/>
            <person name="Hallsworth J.E."/>
            <person name="Yakimov M.M."/>
        </authorList>
    </citation>
    <scope>NUCLEOTIDE SEQUENCE</scope>
    <source>
        <strain evidence="2">HSR12-1</strain>
    </source>
</reference>
<accession>A0A897N1A5</accession>
<organism evidence="2 3">
    <name type="scientific">Halapricum desulfuricans</name>
    <dbReference type="NCBI Taxonomy" id="2841257"/>
    <lineage>
        <taxon>Archaea</taxon>
        <taxon>Methanobacteriati</taxon>
        <taxon>Methanobacteriota</taxon>
        <taxon>Stenosarchaea group</taxon>
        <taxon>Halobacteria</taxon>
        <taxon>Halobacteriales</taxon>
        <taxon>Haloarculaceae</taxon>
        <taxon>Halapricum</taxon>
    </lineage>
</organism>
<feature type="transmembrane region" description="Helical" evidence="1">
    <location>
        <begin position="244"/>
        <end position="268"/>
    </location>
</feature>
<proteinExistence type="predicted"/>